<gene>
    <name evidence="2" type="ORF">PPEP_a1909</name>
</gene>
<dbReference type="EMBL" id="AQHF01000026">
    <property type="protein sequence ID" value="MBE0347450.1"/>
    <property type="molecule type" value="Genomic_DNA"/>
</dbReference>
<comment type="caution">
    <text evidence="2">The sequence shown here is derived from an EMBL/GenBank/DDBJ whole genome shotgun (WGS) entry which is preliminary data.</text>
</comment>
<dbReference type="AlphaFoldDB" id="A0A8I0MX05"/>
<organism evidence="2 3">
    <name type="scientific">Pseudoalteromonas peptidolytica F12-50-A1</name>
    <dbReference type="NCBI Taxonomy" id="1315280"/>
    <lineage>
        <taxon>Bacteria</taxon>
        <taxon>Pseudomonadati</taxon>
        <taxon>Pseudomonadota</taxon>
        <taxon>Gammaproteobacteria</taxon>
        <taxon>Alteromonadales</taxon>
        <taxon>Pseudoalteromonadaceae</taxon>
        <taxon>Pseudoalteromonas</taxon>
    </lineage>
</organism>
<evidence type="ECO:0000313" key="3">
    <source>
        <dbReference type="Proteomes" id="UP000660708"/>
    </source>
</evidence>
<dbReference type="PANTHER" id="PTHR36836:SF1">
    <property type="entry name" value="COLANIC ACID BIOSYNTHESIS PROTEIN WCAK"/>
    <property type="match status" value="1"/>
</dbReference>
<dbReference type="Proteomes" id="UP000660708">
    <property type="component" value="Unassembled WGS sequence"/>
</dbReference>
<dbReference type="Pfam" id="PF04230">
    <property type="entry name" value="PS_pyruv_trans"/>
    <property type="match status" value="1"/>
</dbReference>
<accession>A0A8I0MX05</accession>
<evidence type="ECO:0000259" key="1">
    <source>
        <dbReference type="Pfam" id="PF04230"/>
    </source>
</evidence>
<proteinExistence type="predicted"/>
<dbReference type="PANTHER" id="PTHR36836">
    <property type="entry name" value="COLANIC ACID BIOSYNTHESIS PROTEIN WCAK"/>
    <property type="match status" value="1"/>
</dbReference>
<dbReference type="RefSeq" id="WP_147388778.1">
    <property type="nucleotide sequence ID" value="NZ_AQHF01000026.1"/>
</dbReference>
<feature type="domain" description="Polysaccharide pyruvyl transferase" evidence="1">
    <location>
        <begin position="69"/>
        <end position="305"/>
    </location>
</feature>
<protein>
    <recommendedName>
        <fullName evidence="1">Polysaccharide pyruvyl transferase domain-containing protein</fullName>
    </recommendedName>
</protein>
<dbReference type="InterPro" id="IPR007345">
    <property type="entry name" value="Polysacch_pyruvyl_Trfase"/>
</dbReference>
<sequence length="379" mass="42580">MMKNLDAYLVGYYGMRNSGDDALMQATMLGAKTFLGSASIAVNAPINNPIVRESGCIGQTDVVFRGHQRLKHYHRSLHSKAVIFGGGSVLHSCRDIAQKRHMIALAGAKNSMALGVGIEGFSDINAERQCKKFLNECGLVTVRDKQSYEIATLLAPHANIRHTFDLAPSLLHYFADRLNPVERQGIAFNFCPKVITPFGDVNEQAEANRVNKAAKLITATWEATREKIYLIELNDQPLISDRLVHDKIMAALPSWVEVQRISYVANPLATLKCISMFKALIGMRLHALVYAYMMQTPYLSLEYHNKCAQWCMQTATSTDNRFDANEFSVAEIHNRITHGLRYGFIQPKFPLHQAISLSISNWSESHEQNTILRHYSPIQ</sequence>
<reference evidence="2 3" key="1">
    <citation type="submission" date="2015-06" db="EMBL/GenBank/DDBJ databases">
        <title>Genome sequence of Pseudoalteromonas peptidolytica.</title>
        <authorList>
            <person name="Xie B.-B."/>
            <person name="Rong J.-C."/>
            <person name="Qin Q.-L."/>
            <person name="Zhang Y.-Z."/>
        </authorList>
    </citation>
    <scope>NUCLEOTIDE SEQUENCE [LARGE SCALE GENOMIC DNA]</scope>
    <source>
        <strain evidence="2 3">F12-50-A1</strain>
    </source>
</reference>
<name>A0A8I0MX05_9GAMM</name>
<keyword evidence="3" id="KW-1185">Reference proteome</keyword>
<evidence type="ECO:0000313" key="2">
    <source>
        <dbReference type="EMBL" id="MBE0347450.1"/>
    </source>
</evidence>